<protein>
    <recommendedName>
        <fullName evidence="4">ATP-grasp domain-containing protein</fullName>
    </recommendedName>
</protein>
<keyword evidence="1" id="KW-0812">Transmembrane</keyword>
<proteinExistence type="predicted"/>
<evidence type="ECO:0000313" key="3">
    <source>
        <dbReference type="Proteomes" id="UP001610444"/>
    </source>
</evidence>
<evidence type="ECO:0000256" key="1">
    <source>
        <dbReference type="SAM" id="Phobius"/>
    </source>
</evidence>
<keyword evidence="1" id="KW-0472">Membrane</keyword>
<keyword evidence="1" id="KW-1133">Transmembrane helix</keyword>
<dbReference type="GeneID" id="98154394"/>
<dbReference type="InterPro" id="IPR036291">
    <property type="entry name" value="NAD(P)-bd_dom_sf"/>
</dbReference>
<dbReference type="Gene3D" id="3.40.50.20">
    <property type="match status" value="1"/>
</dbReference>
<dbReference type="SUPFAM" id="SSF51735">
    <property type="entry name" value="NAD(P)-binding Rossmann-fold domains"/>
    <property type="match status" value="1"/>
</dbReference>
<accession>A0ABR4KYS0</accession>
<reference evidence="2 3" key="1">
    <citation type="submission" date="2024-07" db="EMBL/GenBank/DDBJ databases">
        <title>Section-level genome sequencing and comparative genomics of Aspergillus sections Usti and Cavernicolus.</title>
        <authorList>
            <consortium name="Lawrence Berkeley National Laboratory"/>
            <person name="Nybo J.L."/>
            <person name="Vesth T.C."/>
            <person name="Theobald S."/>
            <person name="Frisvad J.C."/>
            <person name="Larsen T.O."/>
            <person name="Kjaerboelling I."/>
            <person name="Rothschild-Mancinelli K."/>
            <person name="Lyhne E.K."/>
            <person name="Kogle M.E."/>
            <person name="Barry K."/>
            <person name="Clum A."/>
            <person name="Na H."/>
            <person name="Ledsgaard L."/>
            <person name="Lin J."/>
            <person name="Lipzen A."/>
            <person name="Kuo A."/>
            <person name="Riley R."/>
            <person name="Mondo S."/>
            <person name="LaButti K."/>
            <person name="Haridas S."/>
            <person name="Pangalinan J."/>
            <person name="Salamov A.A."/>
            <person name="Simmons B.A."/>
            <person name="Magnuson J.K."/>
            <person name="Chen J."/>
            <person name="Drula E."/>
            <person name="Henrissat B."/>
            <person name="Wiebenga A."/>
            <person name="Lubbers R.J."/>
            <person name="Gomes A.C."/>
            <person name="Macurrencykelacurrency M.R."/>
            <person name="Stajich J."/>
            <person name="Grigoriev I.V."/>
            <person name="Mortensen U.H."/>
            <person name="De vries R.P."/>
            <person name="Baker S.E."/>
            <person name="Andersen M.R."/>
        </authorList>
    </citation>
    <scope>NUCLEOTIDE SEQUENCE [LARGE SCALE GENOMIC DNA]</scope>
    <source>
        <strain evidence="2 3">CBS 756.74</strain>
    </source>
</reference>
<evidence type="ECO:0008006" key="4">
    <source>
        <dbReference type="Google" id="ProtNLM"/>
    </source>
</evidence>
<dbReference type="RefSeq" id="XP_070902536.1">
    <property type="nucleotide sequence ID" value="XM_071039230.1"/>
</dbReference>
<feature type="transmembrane region" description="Helical" evidence="1">
    <location>
        <begin position="33"/>
        <end position="59"/>
    </location>
</feature>
<keyword evidence="3" id="KW-1185">Reference proteome</keyword>
<sequence length="507" mass="57264">MSALGVRRAVGSSRRQIFHLMRHLLQAQIHRHFFHIALSLVLLPLDNAILFVAVILSYLRSWFPQSGSRTRHQILQDERFYPKTVLVTGIDTPYGLRVARCCYFEGHRVIGADITDSRVTPGEGMSKAIFAYYRLQKPRYVSNLLDIVQREKVDIWIPCSRDVFTVEDAMAKQAIEGRTSCKCITLDSEFSSQWGRSELFHQYLEQNALPIVESHQVHSRDSIHRILHRSPTKVYHIRKTAAALRQDTIVVLPKRTLSSTYTQVSEIQVSKDCPWVMQQHARLGEFIAELLLVGGHVTAITIRPANERSDWGYSPLNEGLATAIHTLMEKFASSGGSRATGHLSLQLMVDEELGADSVRYAVHIAGCTQGAAAVTHLLAETPAQALVDGYLAALSEKAASNPSSDALHNYARTSITKIPSRRPSLYQTVKGYDVRRVLPALYPVAQQIDWALEEAGQLLVFLKDWRFSVDDPLPWWWHRHVFWPLRELSLILDSEAGWAQVSLGTYH</sequence>
<evidence type="ECO:0000313" key="2">
    <source>
        <dbReference type="EMBL" id="KAL2856378.1"/>
    </source>
</evidence>
<comment type="caution">
    <text evidence="2">The sequence shown here is derived from an EMBL/GenBank/DDBJ whole genome shotgun (WGS) entry which is preliminary data.</text>
</comment>
<gene>
    <name evidence="2" type="ORF">BJX68DRAFT_230640</name>
</gene>
<dbReference type="EMBL" id="JBFXLR010000008">
    <property type="protein sequence ID" value="KAL2856378.1"/>
    <property type="molecule type" value="Genomic_DNA"/>
</dbReference>
<name>A0ABR4KYS0_9EURO</name>
<organism evidence="2 3">
    <name type="scientific">Aspergillus pseudodeflectus</name>
    <dbReference type="NCBI Taxonomy" id="176178"/>
    <lineage>
        <taxon>Eukaryota</taxon>
        <taxon>Fungi</taxon>
        <taxon>Dikarya</taxon>
        <taxon>Ascomycota</taxon>
        <taxon>Pezizomycotina</taxon>
        <taxon>Eurotiomycetes</taxon>
        <taxon>Eurotiomycetidae</taxon>
        <taxon>Eurotiales</taxon>
        <taxon>Aspergillaceae</taxon>
        <taxon>Aspergillus</taxon>
        <taxon>Aspergillus subgen. Nidulantes</taxon>
    </lineage>
</organism>
<dbReference type="Proteomes" id="UP001610444">
    <property type="component" value="Unassembled WGS sequence"/>
</dbReference>